<reference evidence="2 3" key="1">
    <citation type="submission" date="2010-10" db="EMBL/GenBank/DDBJ databases">
        <title>Complete sequence of Mesorhizobium opportunistum WSM2075.</title>
        <authorList>
            <consortium name="US DOE Joint Genome Institute"/>
            <person name="Lucas S."/>
            <person name="Copeland A."/>
            <person name="Lapidus A."/>
            <person name="Cheng J.-F."/>
            <person name="Bruce D."/>
            <person name="Goodwin L."/>
            <person name="Pitluck S."/>
            <person name="Chertkov O."/>
            <person name="Misra M."/>
            <person name="Detter J.C."/>
            <person name="Han C."/>
            <person name="Tapia R."/>
            <person name="Land M."/>
            <person name="Hauser L."/>
            <person name="Kyrpides N."/>
            <person name="Ovchinnikova G."/>
            <person name="Mavrommatis K.M."/>
            <person name="Tiwari R.P."/>
            <person name="Howieson J.G."/>
            <person name="O'Hara G.W."/>
            <person name="Nandasena K.G."/>
            <person name="Woyke T."/>
        </authorList>
    </citation>
    <scope>NUCLEOTIDE SEQUENCE [LARGE SCALE GENOMIC DNA]</scope>
    <source>
        <strain evidence="3">LMG 24607 / HAMBI 3007 / WSM2075</strain>
    </source>
</reference>
<name>F7Y4K9_MESOW</name>
<gene>
    <name evidence="2" type="ordered locus">Mesop_2872</name>
</gene>
<dbReference type="AlphaFoldDB" id="F7Y4K9"/>
<dbReference type="HOGENOM" id="CLU_715334_0_0_5"/>
<evidence type="ECO:0000256" key="1">
    <source>
        <dbReference type="SAM" id="Phobius"/>
    </source>
</evidence>
<feature type="transmembrane region" description="Helical" evidence="1">
    <location>
        <begin position="312"/>
        <end position="332"/>
    </location>
</feature>
<evidence type="ECO:0000313" key="3">
    <source>
        <dbReference type="Proteomes" id="UP000001623"/>
    </source>
</evidence>
<dbReference type="EMBL" id="CP002279">
    <property type="protein sequence ID" value="AEH87329.1"/>
    <property type="molecule type" value="Genomic_DNA"/>
</dbReference>
<feature type="transmembrane region" description="Helical" evidence="1">
    <location>
        <begin position="285"/>
        <end position="306"/>
    </location>
</feature>
<feature type="transmembrane region" description="Helical" evidence="1">
    <location>
        <begin position="339"/>
        <end position="355"/>
    </location>
</feature>
<sequence length="387" mass="41101">MRHDRLVLTLLRRELLAGLHSMRRRDLAWIGLGGGALLAYAIADIVVALQAGAATLRQEQALWLLGLPGALLILGGAAGNALARLCLSRAFAPFLKALPLSLRERRRMAAVAAFTLGVPIAFVVAAAAVGLGCFVIVKPLAPAWGLGAAILFGAGFCATAALHLRSARDLVRISNSDLARDPSGRRPWLGAFDRSAPAWLSSWAWGLPAGHVRPSWRLVGAAVFFGIVAALSAAISLVHHDAVPAAMAGLTGGLLVFMLSARFHPLGSSVLRTAPIGFVRAWLRLARLPLQLSLAFFLMPAGAALAAEPSAWAMPLATGFWLLALNGAYAVFAAYFMTAPFVAALSFLSAIAYTGYESLEYGRTVLIGFAALVLFLWHRAQRRYRHG</sequence>
<dbReference type="STRING" id="536019.Mesop_2872"/>
<feature type="transmembrane region" description="Helical" evidence="1">
    <location>
        <begin position="245"/>
        <end position="264"/>
    </location>
</feature>
<protein>
    <recommendedName>
        <fullName evidence="4">Transmembrane protein</fullName>
    </recommendedName>
</protein>
<keyword evidence="1" id="KW-0812">Transmembrane</keyword>
<organism evidence="2 3">
    <name type="scientific">Mesorhizobium opportunistum (strain LMG 24607 / HAMBI 3007 / WSM2075)</name>
    <dbReference type="NCBI Taxonomy" id="536019"/>
    <lineage>
        <taxon>Bacteria</taxon>
        <taxon>Pseudomonadati</taxon>
        <taxon>Pseudomonadota</taxon>
        <taxon>Alphaproteobacteria</taxon>
        <taxon>Hyphomicrobiales</taxon>
        <taxon>Phyllobacteriaceae</taxon>
        <taxon>Mesorhizobium</taxon>
    </lineage>
</organism>
<evidence type="ECO:0000313" key="2">
    <source>
        <dbReference type="EMBL" id="AEH87329.1"/>
    </source>
</evidence>
<dbReference type="KEGG" id="mop:Mesop_2872"/>
<feature type="transmembrane region" description="Helical" evidence="1">
    <location>
        <begin position="27"/>
        <end position="49"/>
    </location>
</feature>
<feature type="transmembrane region" description="Helical" evidence="1">
    <location>
        <begin position="143"/>
        <end position="164"/>
    </location>
</feature>
<proteinExistence type="predicted"/>
<feature type="transmembrane region" description="Helical" evidence="1">
    <location>
        <begin position="361"/>
        <end position="377"/>
    </location>
</feature>
<keyword evidence="1" id="KW-0472">Membrane</keyword>
<feature type="transmembrane region" description="Helical" evidence="1">
    <location>
        <begin position="218"/>
        <end position="239"/>
    </location>
</feature>
<accession>F7Y4K9</accession>
<keyword evidence="1" id="KW-1133">Transmembrane helix</keyword>
<feature type="transmembrane region" description="Helical" evidence="1">
    <location>
        <begin position="61"/>
        <end position="87"/>
    </location>
</feature>
<evidence type="ECO:0008006" key="4">
    <source>
        <dbReference type="Google" id="ProtNLM"/>
    </source>
</evidence>
<feature type="transmembrane region" description="Helical" evidence="1">
    <location>
        <begin position="108"/>
        <end position="137"/>
    </location>
</feature>
<dbReference type="Proteomes" id="UP000001623">
    <property type="component" value="Chromosome"/>
</dbReference>